<dbReference type="STRING" id="1045558.SAMN05216175_10936"/>
<feature type="transmembrane region" description="Helical" evidence="7">
    <location>
        <begin position="62"/>
        <end position="87"/>
    </location>
</feature>
<evidence type="ECO:0000313" key="9">
    <source>
        <dbReference type="Proteomes" id="UP000198623"/>
    </source>
</evidence>
<feature type="transmembrane region" description="Helical" evidence="7">
    <location>
        <begin position="228"/>
        <end position="250"/>
    </location>
</feature>
<feature type="transmembrane region" description="Helical" evidence="7">
    <location>
        <begin position="196"/>
        <end position="216"/>
    </location>
</feature>
<comment type="subcellular location">
    <subcellularLocation>
        <location evidence="1">Membrane</location>
        <topology evidence="1">Multi-pass membrane protein</topology>
    </subcellularLocation>
</comment>
<evidence type="ECO:0000256" key="6">
    <source>
        <dbReference type="ARBA" id="ARBA00023136"/>
    </source>
</evidence>
<evidence type="ECO:0000256" key="2">
    <source>
        <dbReference type="ARBA" id="ARBA00022448"/>
    </source>
</evidence>
<dbReference type="EMBL" id="FOOU01000009">
    <property type="protein sequence ID" value="SFG58611.1"/>
    <property type="molecule type" value="Genomic_DNA"/>
</dbReference>
<feature type="transmembrane region" description="Helical" evidence="7">
    <location>
        <begin position="125"/>
        <end position="146"/>
    </location>
</feature>
<proteinExistence type="predicted"/>
<keyword evidence="2" id="KW-0813">Transport</keyword>
<feature type="transmembrane region" description="Helical" evidence="7">
    <location>
        <begin position="167"/>
        <end position="184"/>
    </location>
</feature>
<dbReference type="OrthoDB" id="9810457at2"/>
<dbReference type="GO" id="GO:0055085">
    <property type="term" value="P:transmembrane transport"/>
    <property type="evidence" value="ECO:0007669"/>
    <property type="project" value="InterPro"/>
</dbReference>
<evidence type="ECO:0000256" key="5">
    <source>
        <dbReference type="ARBA" id="ARBA00022989"/>
    </source>
</evidence>
<keyword evidence="5 7" id="KW-1133">Transmembrane helix</keyword>
<keyword evidence="4 7" id="KW-0812">Transmembrane</keyword>
<feature type="transmembrane region" description="Helical" evidence="7">
    <location>
        <begin position="6"/>
        <end position="25"/>
    </location>
</feature>
<feature type="transmembrane region" description="Helical" evidence="7">
    <location>
        <begin position="256"/>
        <end position="278"/>
    </location>
</feature>
<evidence type="ECO:0000256" key="4">
    <source>
        <dbReference type="ARBA" id="ARBA00022692"/>
    </source>
</evidence>
<dbReference type="Proteomes" id="UP000198623">
    <property type="component" value="Unassembled WGS sequence"/>
</dbReference>
<gene>
    <name evidence="8" type="ORF">SAMN05216175_10936</name>
</gene>
<protein>
    <recommendedName>
        <fullName evidence="10">Malonate transporter</fullName>
    </recommendedName>
</protein>
<organism evidence="8 9">
    <name type="scientific">Neptunomonas qingdaonensis</name>
    <dbReference type="NCBI Taxonomy" id="1045558"/>
    <lineage>
        <taxon>Bacteria</taxon>
        <taxon>Pseudomonadati</taxon>
        <taxon>Pseudomonadota</taxon>
        <taxon>Gammaproteobacteria</taxon>
        <taxon>Oceanospirillales</taxon>
        <taxon>Oceanospirillaceae</taxon>
        <taxon>Neptunomonas</taxon>
    </lineage>
</organism>
<accession>A0A1I2T8I4</accession>
<dbReference type="InterPro" id="IPR004776">
    <property type="entry name" value="Mem_transp_PIN-like"/>
</dbReference>
<evidence type="ECO:0000256" key="3">
    <source>
        <dbReference type="ARBA" id="ARBA00022475"/>
    </source>
</evidence>
<dbReference type="GO" id="GO:0016020">
    <property type="term" value="C:membrane"/>
    <property type="evidence" value="ECO:0007669"/>
    <property type="project" value="UniProtKB-SubCell"/>
</dbReference>
<feature type="transmembrane region" description="Helical" evidence="7">
    <location>
        <begin position="37"/>
        <end position="56"/>
    </location>
</feature>
<dbReference type="PANTHER" id="PTHR36838:SF3">
    <property type="entry name" value="TRANSPORTER AUXIN EFFLUX CARRIER EC FAMILY"/>
    <property type="match status" value="1"/>
</dbReference>
<evidence type="ECO:0008006" key="10">
    <source>
        <dbReference type="Google" id="ProtNLM"/>
    </source>
</evidence>
<keyword evidence="6 7" id="KW-0472">Membrane</keyword>
<name>A0A1I2T8I4_9GAMM</name>
<dbReference type="Pfam" id="PF03547">
    <property type="entry name" value="Mem_trans"/>
    <property type="match status" value="1"/>
</dbReference>
<dbReference type="PANTHER" id="PTHR36838">
    <property type="entry name" value="AUXIN EFFLUX CARRIER FAMILY PROTEIN"/>
    <property type="match status" value="1"/>
</dbReference>
<keyword evidence="3" id="KW-1003">Cell membrane</keyword>
<keyword evidence="9" id="KW-1185">Reference proteome</keyword>
<feature type="transmembrane region" description="Helical" evidence="7">
    <location>
        <begin position="99"/>
        <end position="119"/>
    </location>
</feature>
<feature type="transmembrane region" description="Helical" evidence="7">
    <location>
        <begin position="290"/>
        <end position="308"/>
    </location>
</feature>
<sequence>MLLSFQSILPLFLMIALGYLAKRTVFDVKMLPGLNQFVYYLAVPALLFNAASKAPIDNLINAPALAAFFIGVILTAMVVLVVSRTLFNARHAEQRVLRALNGTFSNYAYMGIPLTFAIFGEEAYVATVSIILVGNVFLIGGAQIFIEAIRQKEIGLKPILSILDRSLLRNPIFLSTMLGLFVSANQIPMPDAIDTLLIMLSPAAVPVALFCLGASLQFAKTSIDLAELGWMVFVKLCLHPALTLSAFLLLDINDPIWMATTVLLTALPTGALAHVVALKYDVFEKETSQIVVVSTVVSLLSVTLWMSGLQ</sequence>
<evidence type="ECO:0000313" key="8">
    <source>
        <dbReference type="EMBL" id="SFG58611.1"/>
    </source>
</evidence>
<dbReference type="RefSeq" id="WP_090728583.1">
    <property type="nucleotide sequence ID" value="NZ_FOOU01000009.1"/>
</dbReference>
<reference evidence="9" key="1">
    <citation type="submission" date="2016-10" db="EMBL/GenBank/DDBJ databases">
        <authorList>
            <person name="Varghese N."/>
            <person name="Submissions S."/>
        </authorList>
    </citation>
    <scope>NUCLEOTIDE SEQUENCE [LARGE SCALE GENOMIC DNA]</scope>
    <source>
        <strain evidence="9">CGMCC 1.10971</strain>
    </source>
</reference>
<dbReference type="AlphaFoldDB" id="A0A1I2T8I4"/>
<evidence type="ECO:0000256" key="1">
    <source>
        <dbReference type="ARBA" id="ARBA00004141"/>
    </source>
</evidence>
<evidence type="ECO:0000256" key="7">
    <source>
        <dbReference type="SAM" id="Phobius"/>
    </source>
</evidence>